<sequence length="166" mass="19280">MLSDKEKERIRAEEIYRKEVQEELIDKPKKSGNVVFSFLDTQHGLFVSSMVVLPFLLWFFAFIQNSYSEYEINQKLIKKIDHEMVYRISNNQDRLKSGDVAGFIEDVDRSYIYQEFSGVGAQGLMLQLESLVSGSDQEEIIVARNSLLSREKSKIESSLRIRGWSK</sequence>
<name>A0A2A4HHQ5_9GAMM</name>
<keyword evidence="1" id="KW-0472">Membrane</keyword>
<dbReference type="AlphaFoldDB" id="A0A2A4HHQ5"/>
<keyword evidence="3" id="KW-1185">Reference proteome</keyword>
<protein>
    <submittedName>
        <fullName evidence="2">Uncharacterized protein</fullName>
    </submittedName>
</protein>
<dbReference type="RefSeq" id="WP_096653714.1">
    <property type="nucleotide sequence ID" value="NZ_NWUX01000020.1"/>
</dbReference>
<evidence type="ECO:0000313" key="3">
    <source>
        <dbReference type="Proteomes" id="UP000218677"/>
    </source>
</evidence>
<reference evidence="3" key="1">
    <citation type="submission" date="2017-09" db="EMBL/GenBank/DDBJ databases">
        <authorList>
            <person name="Cho G.-S."/>
            <person name="Oguntoyinbo F.A."/>
            <person name="Cnockaert M."/>
            <person name="Kabisch J."/>
            <person name="Neve H."/>
            <person name="Bockelmann W."/>
            <person name="Wenning M."/>
            <person name="Franz C.M."/>
            <person name="Vandamme P."/>
        </authorList>
    </citation>
    <scope>NUCLEOTIDE SEQUENCE [LARGE SCALE GENOMIC DNA]</scope>
    <source>
        <strain evidence="3">MBT G8648</strain>
    </source>
</reference>
<evidence type="ECO:0000313" key="2">
    <source>
        <dbReference type="EMBL" id="PCF94320.1"/>
    </source>
</evidence>
<feature type="transmembrane region" description="Helical" evidence="1">
    <location>
        <begin position="45"/>
        <end position="63"/>
    </location>
</feature>
<proteinExistence type="predicted"/>
<dbReference type="Proteomes" id="UP000218677">
    <property type="component" value="Unassembled WGS sequence"/>
</dbReference>
<gene>
    <name evidence="2" type="ORF">CPA45_17410</name>
</gene>
<organism evidence="2 3">
    <name type="scientific">Vreelandella nigrificans</name>
    <dbReference type="NCBI Taxonomy" id="2042704"/>
    <lineage>
        <taxon>Bacteria</taxon>
        <taxon>Pseudomonadati</taxon>
        <taxon>Pseudomonadota</taxon>
        <taxon>Gammaproteobacteria</taxon>
        <taxon>Oceanospirillales</taxon>
        <taxon>Halomonadaceae</taxon>
        <taxon>Vreelandella</taxon>
    </lineage>
</organism>
<keyword evidence="1" id="KW-1133">Transmembrane helix</keyword>
<comment type="caution">
    <text evidence="2">The sequence shown here is derived from an EMBL/GenBank/DDBJ whole genome shotgun (WGS) entry which is preliminary data.</text>
</comment>
<accession>A0A2A4HHQ5</accession>
<keyword evidence="1" id="KW-0812">Transmembrane</keyword>
<dbReference type="EMBL" id="NWUX01000020">
    <property type="protein sequence ID" value="PCF94320.1"/>
    <property type="molecule type" value="Genomic_DNA"/>
</dbReference>
<evidence type="ECO:0000256" key="1">
    <source>
        <dbReference type="SAM" id="Phobius"/>
    </source>
</evidence>